<keyword evidence="1" id="KW-0175">Coiled coil</keyword>
<dbReference type="PANTHER" id="PTHR33499">
    <property type="entry name" value="OS12G0282400 PROTEIN-RELATED"/>
    <property type="match status" value="1"/>
</dbReference>
<protein>
    <recommendedName>
        <fullName evidence="5">Transposase</fullName>
    </recommendedName>
</protein>
<dbReference type="InterPro" id="IPR004252">
    <property type="entry name" value="Probable_transposase_24"/>
</dbReference>
<keyword evidence="4" id="KW-1185">Reference proteome</keyword>
<organism evidence="3 4">
    <name type="scientific">Rhododendron griersonianum</name>
    <dbReference type="NCBI Taxonomy" id="479676"/>
    <lineage>
        <taxon>Eukaryota</taxon>
        <taxon>Viridiplantae</taxon>
        <taxon>Streptophyta</taxon>
        <taxon>Embryophyta</taxon>
        <taxon>Tracheophyta</taxon>
        <taxon>Spermatophyta</taxon>
        <taxon>Magnoliopsida</taxon>
        <taxon>eudicotyledons</taxon>
        <taxon>Gunneridae</taxon>
        <taxon>Pentapetalae</taxon>
        <taxon>asterids</taxon>
        <taxon>Ericales</taxon>
        <taxon>Ericaceae</taxon>
        <taxon>Ericoideae</taxon>
        <taxon>Rhodoreae</taxon>
        <taxon>Rhododendron</taxon>
    </lineage>
</organism>
<reference evidence="3" key="1">
    <citation type="submission" date="2020-08" db="EMBL/GenBank/DDBJ databases">
        <title>Plant Genome Project.</title>
        <authorList>
            <person name="Zhang R.-G."/>
        </authorList>
    </citation>
    <scope>NUCLEOTIDE SEQUENCE</scope>
    <source>
        <strain evidence="3">WSP0</strain>
        <tissue evidence="3">Leaf</tissue>
    </source>
</reference>
<dbReference type="PANTHER" id="PTHR33499:SF11">
    <property type="entry name" value="NO APICAL MERISTEM-ASSOCIATED C-TERMINAL DOMAIN-CONTAINING PROTEIN"/>
    <property type="match status" value="1"/>
</dbReference>
<dbReference type="SUPFAM" id="SSF57997">
    <property type="entry name" value="Tropomyosin"/>
    <property type="match status" value="1"/>
</dbReference>
<proteinExistence type="predicted"/>
<name>A0AAV6ISV9_9ERIC</name>
<dbReference type="AlphaFoldDB" id="A0AAV6ISV9"/>
<evidence type="ECO:0000313" key="4">
    <source>
        <dbReference type="Proteomes" id="UP000823749"/>
    </source>
</evidence>
<dbReference type="Proteomes" id="UP000823749">
    <property type="component" value="Chromosome 9"/>
</dbReference>
<evidence type="ECO:0000256" key="1">
    <source>
        <dbReference type="SAM" id="Coils"/>
    </source>
</evidence>
<evidence type="ECO:0000256" key="2">
    <source>
        <dbReference type="SAM" id="MobiDB-lite"/>
    </source>
</evidence>
<feature type="region of interest" description="Disordered" evidence="2">
    <location>
        <begin position="85"/>
        <end position="108"/>
    </location>
</feature>
<evidence type="ECO:0000313" key="3">
    <source>
        <dbReference type="EMBL" id="KAG5530608.1"/>
    </source>
</evidence>
<feature type="coiled-coil region" evidence="1">
    <location>
        <begin position="428"/>
        <end position="490"/>
    </location>
</feature>
<comment type="caution">
    <text evidence="3">The sequence shown here is derived from an EMBL/GenBank/DDBJ whole genome shotgun (WGS) entry which is preliminary data.</text>
</comment>
<feature type="region of interest" description="Disordered" evidence="2">
    <location>
        <begin position="152"/>
        <end position="172"/>
    </location>
</feature>
<dbReference type="EMBL" id="JACTNZ010000009">
    <property type="protein sequence ID" value="KAG5530608.1"/>
    <property type="molecule type" value="Genomic_DNA"/>
</dbReference>
<evidence type="ECO:0008006" key="5">
    <source>
        <dbReference type="Google" id="ProtNLM"/>
    </source>
</evidence>
<feature type="compositionally biased region" description="Basic and acidic residues" evidence="2">
    <location>
        <begin position="98"/>
        <end position="108"/>
    </location>
</feature>
<dbReference type="Pfam" id="PF03004">
    <property type="entry name" value="Transposase_24"/>
    <property type="match status" value="1"/>
</dbReference>
<sequence length="515" mass="58310">MAAYERARDEQIEKNLAMLESLGIKDLVASLPALYRSSQRKGTKKRKSKVAIGNDDEFLPPACEESFGYSSDDCSGSQAEKVKCTTKRKKKGGSGNRILRDSQGTREERHIIEGATSTPPTQPLTDHVEGMSVVAAQPTQLPCIATNNEGLNCTAPRKPRKGGRPQSNTKRTRGITRGLGVQKRLRTEGKIGGVYFPDDKWKPMGQNAQVYTTEVGVVCRMFANLSIPYWKNMTDQDKEPMFVRLAEEFDVDFSHPHVKAVTDYMLNGRYSDYRHELYRRVKSFPTIEEAREHPDAEIDPNYWNHICDYMKTKAYIEKSKANTTKRSNVKVLHCCGSKSFVRRRAELKESEMGMIEFYKATHCKNGFWTSDGAEKNYNEMIKLKNQPVPEGETPMTEDQICDKVLGRAIGYVRGLGYGVRPDTSIKVAHVMRGQLQECTKRADEAERRAEVAEQRAEVAERRAEVAERRAEELTEEVTSQRSTIDSLTVKTNRLESLYEKLASRMDMGSSPTSTW</sequence>
<gene>
    <name evidence="3" type="ORF">RHGRI_025540</name>
</gene>
<accession>A0AAV6ISV9</accession>